<keyword evidence="10 13" id="KW-0408">Iron</keyword>
<dbReference type="CDD" id="cd11056">
    <property type="entry name" value="CYP6-like"/>
    <property type="match status" value="1"/>
</dbReference>
<evidence type="ECO:0000313" key="16">
    <source>
        <dbReference type="EMBL" id="KAK9687399.1"/>
    </source>
</evidence>
<dbReference type="PANTHER" id="PTHR24292:SF100">
    <property type="entry name" value="CYTOCHROME P450 6A16, ISOFORM B-RELATED"/>
    <property type="match status" value="1"/>
</dbReference>
<keyword evidence="9 14" id="KW-0560">Oxidoreductase</keyword>
<proteinExistence type="inferred from homology"/>
<keyword evidence="6 13" id="KW-0479">Metal-binding</keyword>
<evidence type="ECO:0000256" key="5">
    <source>
        <dbReference type="ARBA" id="ARBA00022617"/>
    </source>
</evidence>
<comment type="caution">
    <text evidence="16">The sequence shown here is derived from an EMBL/GenBank/DDBJ whole genome shotgun (WGS) entry which is preliminary data.</text>
</comment>
<evidence type="ECO:0000256" key="6">
    <source>
        <dbReference type="ARBA" id="ARBA00022723"/>
    </source>
</evidence>
<dbReference type="InterPro" id="IPR050476">
    <property type="entry name" value="Insect_CytP450_Detox"/>
</dbReference>
<organism evidence="16 17">
    <name type="scientific">Popillia japonica</name>
    <name type="common">Japanese beetle</name>
    <dbReference type="NCBI Taxonomy" id="7064"/>
    <lineage>
        <taxon>Eukaryota</taxon>
        <taxon>Metazoa</taxon>
        <taxon>Ecdysozoa</taxon>
        <taxon>Arthropoda</taxon>
        <taxon>Hexapoda</taxon>
        <taxon>Insecta</taxon>
        <taxon>Pterygota</taxon>
        <taxon>Neoptera</taxon>
        <taxon>Endopterygota</taxon>
        <taxon>Coleoptera</taxon>
        <taxon>Polyphaga</taxon>
        <taxon>Scarabaeiformia</taxon>
        <taxon>Scarabaeidae</taxon>
        <taxon>Rutelinae</taxon>
        <taxon>Popillia</taxon>
    </lineage>
</organism>
<dbReference type="PRINTS" id="PR00385">
    <property type="entry name" value="P450"/>
</dbReference>
<evidence type="ECO:0000256" key="7">
    <source>
        <dbReference type="ARBA" id="ARBA00022824"/>
    </source>
</evidence>
<dbReference type="PRINTS" id="PR00463">
    <property type="entry name" value="EP450I"/>
</dbReference>
<evidence type="ECO:0000256" key="15">
    <source>
        <dbReference type="SAM" id="Phobius"/>
    </source>
</evidence>
<dbReference type="GO" id="GO:0020037">
    <property type="term" value="F:heme binding"/>
    <property type="evidence" value="ECO:0007669"/>
    <property type="project" value="InterPro"/>
</dbReference>
<feature type="transmembrane region" description="Helical" evidence="15">
    <location>
        <begin position="38"/>
        <end position="57"/>
    </location>
</feature>
<dbReference type="GO" id="GO:0016705">
    <property type="term" value="F:oxidoreductase activity, acting on paired donors, with incorporation or reduction of molecular oxygen"/>
    <property type="evidence" value="ECO:0007669"/>
    <property type="project" value="InterPro"/>
</dbReference>
<evidence type="ECO:0000256" key="4">
    <source>
        <dbReference type="ARBA" id="ARBA00010617"/>
    </source>
</evidence>
<dbReference type="GO" id="GO:0005789">
    <property type="term" value="C:endoplasmic reticulum membrane"/>
    <property type="evidence" value="ECO:0007669"/>
    <property type="project" value="UniProtKB-SubCell"/>
</dbReference>
<feature type="binding site" description="axial binding residue" evidence="13">
    <location>
        <position position="475"/>
    </location>
    <ligand>
        <name>heme</name>
        <dbReference type="ChEBI" id="CHEBI:30413"/>
    </ligand>
    <ligandPart>
        <name>Fe</name>
        <dbReference type="ChEBI" id="CHEBI:18248"/>
    </ligandPart>
</feature>
<evidence type="ECO:0000256" key="3">
    <source>
        <dbReference type="ARBA" id="ARBA00004406"/>
    </source>
</evidence>
<dbReference type="PANTHER" id="PTHR24292">
    <property type="entry name" value="CYTOCHROME P450"/>
    <property type="match status" value="1"/>
</dbReference>
<dbReference type="AlphaFoldDB" id="A0AAW1IDF4"/>
<evidence type="ECO:0000313" key="17">
    <source>
        <dbReference type="Proteomes" id="UP001458880"/>
    </source>
</evidence>
<dbReference type="EMBL" id="JASPKY010000645">
    <property type="protein sequence ID" value="KAK9687399.1"/>
    <property type="molecule type" value="Genomic_DNA"/>
</dbReference>
<keyword evidence="8" id="KW-0492">Microsome</keyword>
<keyword evidence="7" id="KW-0256">Endoplasmic reticulum</keyword>
<dbReference type="SUPFAM" id="SSF48264">
    <property type="entry name" value="Cytochrome P450"/>
    <property type="match status" value="1"/>
</dbReference>
<comment type="similarity">
    <text evidence="4 14">Belongs to the cytochrome P450 family.</text>
</comment>
<accession>A0AAW1IDF4</accession>
<evidence type="ECO:0000256" key="1">
    <source>
        <dbReference type="ARBA" id="ARBA00001971"/>
    </source>
</evidence>
<comment type="cofactor">
    <cofactor evidence="1 13">
        <name>heme</name>
        <dbReference type="ChEBI" id="CHEBI:30413"/>
    </cofactor>
</comment>
<evidence type="ECO:0000256" key="9">
    <source>
        <dbReference type="ARBA" id="ARBA00023002"/>
    </source>
</evidence>
<comment type="subcellular location">
    <subcellularLocation>
        <location evidence="3">Endoplasmic reticulum membrane</location>
        <topology evidence="3">Peripheral membrane protein</topology>
    </subcellularLocation>
    <subcellularLocation>
        <location evidence="2">Microsome membrane</location>
        <topology evidence="2">Peripheral membrane protein</topology>
    </subcellularLocation>
</comment>
<dbReference type="GO" id="GO:0005506">
    <property type="term" value="F:iron ion binding"/>
    <property type="evidence" value="ECO:0007669"/>
    <property type="project" value="InterPro"/>
</dbReference>
<dbReference type="Gene3D" id="1.10.630.10">
    <property type="entry name" value="Cytochrome P450"/>
    <property type="match status" value="1"/>
</dbReference>
<evidence type="ECO:0000256" key="10">
    <source>
        <dbReference type="ARBA" id="ARBA00023004"/>
    </source>
</evidence>
<evidence type="ECO:0000256" key="8">
    <source>
        <dbReference type="ARBA" id="ARBA00022848"/>
    </source>
</evidence>
<dbReference type="InterPro" id="IPR002401">
    <property type="entry name" value="Cyt_P450_E_grp-I"/>
</dbReference>
<dbReference type="FunFam" id="1.10.630.10:FF:000042">
    <property type="entry name" value="Cytochrome P450"/>
    <property type="match status" value="1"/>
</dbReference>
<keyword evidence="12 15" id="KW-0472">Membrane</keyword>
<dbReference type="Pfam" id="PF00067">
    <property type="entry name" value="p450"/>
    <property type="match status" value="1"/>
</dbReference>
<evidence type="ECO:0000256" key="13">
    <source>
        <dbReference type="PIRSR" id="PIRSR602401-1"/>
    </source>
</evidence>
<name>A0AAW1IDF4_POPJA</name>
<dbReference type="InterPro" id="IPR017972">
    <property type="entry name" value="Cyt_P450_CS"/>
</dbReference>
<evidence type="ECO:0000256" key="11">
    <source>
        <dbReference type="ARBA" id="ARBA00023033"/>
    </source>
</evidence>
<keyword evidence="15" id="KW-0812">Transmembrane</keyword>
<reference evidence="16 17" key="1">
    <citation type="journal article" date="2024" name="BMC Genomics">
        <title>De novo assembly and annotation of Popillia japonica's genome with initial clues to its potential as an invasive pest.</title>
        <authorList>
            <person name="Cucini C."/>
            <person name="Boschi S."/>
            <person name="Funari R."/>
            <person name="Cardaioli E."/>
            <person name="Iannotti N."/>
            <person name="Marturano G."/>
            <person name="Paoli F."/>
            <person name="Bruttini M."/>
            <person name="Carapelli A."/>
            <person name="Frati F."/>
            <person name="Nardi F."/>
        </authorList>
    </citation>
    <scope>NUCLEOTIDE SEQUENCE [LARGE SCALE GENOMIC DNA]</scope>
    <source>
        <strain evidence="16">DMR45628</strain>
    </source>
</reference>
<dbReference type="GO" id="GO:0004497">
    <property type="term" value="F:monooxygenase activity"/>
    <property type="evidence" value="ECO:0007669"/>
    <property type="project" value="UniProtKB-KW"/>
</dbReference>
<keyword evidence="15" id="KW-1133">Transmembrane helix</keyword>
<protein>
    <submittedName>
        <fullName evidence="16">Cytochrome P450</fullName>
    </submittedName>
</protein>
<dbReference type="InterPro" id="IPR001128">
    <property type="entry name" value="Cyt_P450"/>
</dbReference>
<gene>
    <name evidence="16" type="ORF">QE152_g36306</name>
</gene>
<evidence type="ECO:0000256" key="14">
    <source>
        <dbReference type="RuleBase" id="RU000461"/>
    </source>
</evidence>
<sequence>MVAKSKQCRQVVLTIVNIGRTHLHHFLLTCTHNNKLDIMLLIILLFTIIYFAIYYYFKQQFSYWSRRSVPGLEPSLPFGNIAPPWKNIPPTIQYANFYKEFKTRRQKHGGVYLFGKPMYIPVDPDLIRNILVKDFQYFSGRGIHFNAEMQQCFDNLFFLDGPRWKVLRQKLTPTFSSGKMKMMFNTMLDCTKPLRKKLDELADNEEVIDIKDILAKFTTDVIGSCAFGIECNTFETEDSDFRKYGKKVFEENAFKALKMMFAFNYENLAKKLGVTILDKEIEDFFVKISMETYNYRVRNNIKRKDFMQILIELKEVEKNLTMKELISQVFAFFVAGFDTSSATLTFCLFELASNFDIQDRLRQEIFEVLNEYNGEITYEAIHEMKYMEQVINETLRKYPVVAMILRKCSQDYQVPFSNSIIEAGTFTIISAMGLHRDPEHFPNPEKFDPDRFSEANLSKIRAGTYLPFGDGPRICIGVRFGMMQAKICLITLLRNFEFSLNTQTKVPLELDFGFITNAKGGVWLNCQKL</sequence>
<evidence type="ECO:0000256" key="12">
    <source>
        <dbReference type="ARBA" id="ARBA00023136"/>
    </source>
</evidence>
<dbReference type="Proteomes" id="UP001458880">
    <property type="component" value="Unassembled WGS sequence"/>
</dbReference>
<keyword evidence="5 13" id="KW-0349">Heme</keyword>
<keyword evidence="17" id="KW-1185">Reference proteome</keyword>
<keyword evidence="11 14" id="KW-0503">Monooxygenase</keyword>
<dbReference type="InterPro" id="IPR036396">
    <property type="entry name" value="Cyt_P450_sf"/>
</dbReference>
<dbReference type="PROSITE" id="PS00086">
    <property type="entry name" value="CYTOCHROME_P450"/>
    <property type="match status" value="1"/>
</dbReference>
<evidence type="ECO:0000256" key="2">
    <source>
        <dbReference type="ARBA" id="ARBA00004174"/>
    </source>
</evidence>